<dbReference type="SUPFAM" id="SSF69255">
    <property type="entry name" value="gp5 N-terminal domain-like"/>
    <property type="match status" value="1"/>
</dbReference>
<accession>A0ABM8HR19</accession>
<organism evidence="4 5">
    <name type="scientific">Desulfuromonas versatilis</name>
    <dbReference type="NCBI Taxonomy" id="2802975"/>
    <lineage>
        <taxon>Bacteria</taxon>
        <taxon>Pseudomonadati</taxon>
        <taxon>Thermodesulfobacteriota</taxon>
        <taxon>Desulfuromonadia</taxon>
        <taxon>Desulfuromonadales</taxon>
        <taxon>Desulfuromonadaceae</taxon>
        <taxon>Desulfuromonas</taxon>
    </lineage>
</organism>
<dbReference type="NCBIfam" id="TIGR03361">
    <property type="entry name" value="VI_Rhs_Vgr"/>
    <property type="match status" value="1"/>
</dbReference>
<dbReference type="Gene3D" id="2.40.50.230">
    <property type="entry name" value="Gp5 N-terminal domain"/>
    <property type="match status" value="1"/>
</dbReference>
<evidence type="ECO:0000313" key="4">
    <source>
        <dbReference type="EMBL" id="BCR03027.1"/>
    </source>
</evidence>
<dbReference type="InterPro" id="IPR017847">
    <property type="entry name" value="T6SS_RhsGE_Vgr_subset"/>
</dbReference>
<name>A0ABM8HR19_9BACT</name>
<dbReference type="Proteomes" id="UP001319827">
    <property type="component" value="Chromosome"/>
</dbReference>
<evidence type="ECO:0000313" key="5">
    <source>
        <dbReference type="Proteomes" id="UP001319827"/>
    </source>
</evidence>
<dbReference type="Pfam" id="PF05954">
    <property type="entry name" value="Phage_GPD"/>
    <property type="match status" value="1"/>
</dbReference>
<evidence type="ECO:0000256" key="1">
    <source>
        <dbReference type="ARBA" id="ARBA00005558"/>
    </source>
</evidence>
<dbReference type="NCBIfam" id="TIGR01646">
    <property type="entry name" value="vgr_GE"/>
    <property type="match status" value="1"/>
</dbReference>
<dbReference type="Gene3D" id="3.55.50.10">
    <property type="entry name" value="Baseplate protein-like domains"/>
    <property type="match status" value="1"/>
</dbReference>
<dbReference type="RefSeq" id="WP_221250510.1">
    <property type="nucleotide sequence ID" value="NZ_AP024355.1"/>
</dbReference>
<dbReference type="Gene3D" id="4.10.220.110">
    <property type="match status" value="1"/>
</dbReference>
<comment type="similarity">
    <text evidence="1">Belongs to the VgrG protein family.</text>
</comment>
<evidence type="ECO:0000259" key="3">
    <source>
        <dbReference type="Pfam" id="PF04717"/>
    </source>
</evidence>
<dbReference type="EMBL" id="AP024355">
    <property type="protein sequence ID" value="BCR03027.1"/>
    <property type="molecule type" value="Genomic_DNA"/>
</dbReference>
<dbReference type="InterPro" id="IPR006531">
    <property type="entry name" value="Gp5/Vgr_OB"/>
</dbReference>
<reference evidence="4 5" key="1">
    <citation type="journal article" date="2016" name="C (Basel)">
        <title>Selective Growth of and Electricity Production by Marine Exoelectrogenic Bacteria in Self-Aggregated Hydrogel of Microbially Reduced Graphene Oxide.</title>
        <authorList>
            <person name="Yoshida N."/>
            <person name="Goto Y."/>
            <person name="Miyata Y."/>
        </authorList>
    </citation>
    <scope>NUCLEOTIDE SEQUENCE [LARGE SCALE GENOMIC DNA]</scope>
    <source>
        <strain evidence="4 5">NIT-T3</strain>
    </source>
</reference>
<protein>
    <recommendedName>
        <fullName evidence="3">Gp5/Type VI secretion system Vgr protein OB-fold domain-containing protein</fullName>
    </recommendedName>
</protein>
<reference evidence="4 5" key="2">
    <citation type="journal article" date="2021" name="Int. J. Syst. Evol. Microbiol.">
        <title>Isolation and Polyphasic Characterization of Desulfuromonas versatilis sp. Nov., an Electrogenic Bacteria Capable of Versatile Metabolism Isolated from a Graphene Oxide-Reducing Enrichment Culture.</title>
        <authorList>
            <person name="Xie L."/>
            <person name="Yoshida N."/>
            <person name="Ishii S."/>
            <person name="Meng L."/>
        </authorList>
    </citation>
    <scope>NUCLEOTIDE SEQUENCE [LARGE SCALE GENOMIC DNA]</scope>
    <source>
        <strain evidence="4 5">NIT-T3</strain>
    </source>
</reference>
<feature type="domain" description="Gp5/Type VI secretion system Vgr protein OB-fold" evidence="3">
    <location>
        <begin position="396"/>
        <end position="462"/>
    </location>
</feature>
<dbReference type="Gene3D" id="2.30.110.50">
    <property type="match status" value="1"/>
</dbReference>
<sequence length="690" mass="74795">MNSFLGNSNIFFNSANRSQFAFRVQGVPDETFSVKSFTGQEHALSEDYLFQVVLQAEVPLDPGHCVGRSAVLELDWGGEPVFVHGVVSEFSLAGALPGGGYEYLANLASPLFPLKPSRSNRVFLNKSTPQIIDEVLLGVGMPAAGFAQSLKGTYRQREYTVQYDESDYDFLRRLIDAEGIFFRFESSRECAKVIFHDSVEALPSLRGGGELLYQEQTGAVRSLETIFAFRPRARLLAGEVNLRDYNYRRPAEILDAHGGSDARGKGAEDRHGENVKSMEEGERIARIRQQANDWQRETFVAESDCRGVAPGKKITLCGYPEPACNGEYLIIEVEHQGDQGTGFAFGGQAKGMSYRNKMLLIRAGIPFRRPLPAPRRVHGTFTARIESSGGEYAHLDEQGRYRVRVDFDRAHTPAAEASHPVRLLQPYGGNNYGWHHPLHAGTEVALSCINGDLDRPVILGVLSNPDTPATVNSSNPSQNILRTRGGNELLLDDRKGGEKVELFTKERKNILSLDAHGEGHLLRLATEEGEMEVLAGKTLLIESGDTQTLEAGNDHLVTVEKAQRLLTRKGSIEAKAATDLRMRAGEHILMQAETANLEMSAGADLQAEVGDSLSAAVNGENLEILVGQGEISMQAAGAITVAGQGGGTLHIGQGSGAIEISSGGDLALEAPKLQINATTITIKGGSMGNN</sequence>
<dbReference type="SUPFAM" id="SSF69349">
    <property type="entry name" value="Phage fibre proteins"/>
    <property type="match status" value="1"/>
</dbReference>
<gene>
    <name evidence="4" type="ORF">DESUT3_00960</name>
</gene>
<keyword evidence="5" id="KW-1185">Reference proteome</keyword>
<dbReference type="InterPro" id="IPR037026">
    <property type="entry name" value="Vgr_OB-fold_dom_sf"/>
</dbReference>
<dbReference type="InterPro" id="IPR006533">
    <property type="entry name" value="T6SS_Vgr_RhsGE"/>
</dbReference>
<dbReference type="Pfam" id="PF04717">
    <property type="entry name" value="Phage_base_V"/>
    <property type="match status" value="1"/>
</dbReference>
<dbReference type="SUPFAM" id="SSF69279">
    <property type="entry name" value="Phage tail proteins"/>
    <property type="match status" value="2"/>
</dbReference>
<proteinExistence type="inferred from homology"/>
<evidence type="ECO:0000256" key="2">
    <source>
        <dbReference type="SAM" id="MobiDB-lite"/>
    </source>
</evidence>
<feature type="region of interest" description="Disordered" evidence="2">
    <location>
        <begin position="256"/>
        <end position="280"/>
    </location>
</feature>